<reference evidence="1" key="1">
    <citation type="submission" date="2018-05" db="EMBL/GenBank/DDBJ databases">
        <authorList>
            <person name="Lanie J.A."/>
            <person name="Ng W.-L."/>
            <person name="Kazmierczak K.M."/>
            <person name="Andrzejewski T.M."/>
            <person name="Davidsen T.M."/>
            <person name="Wayne K.J."/>
            <person name="Tettelin H."/>
            <person name="Glass J.I."/>
            <person name="Rusch D."/>
            <person name="Podicherti R."/>
            <person name="Tsui H.-C.T."/>
            <person name="Winkler M.E."/>
        </authorList>
    </citation>
    <scope>NUCLEOTIDE SEQUENCE</scope>
</reference>
<evidence type="ECO:0000313" key="1">
    <source>
        <dbReference type="EMBL" id="SVD56529.1"/>
    </source>
</evidence>
<organism evidence="1">
    <name type="scientific">marine metagenome</name>
    <dbReference type="NCBI Taxonomy" id="408172"/>
    <lineage>
        <taxon>unclassified sequences</taxon>
        <taxon>metagenomes</taxon>
        <taxon>ecological metagenomes</taxon>
    </lineage>
</organism>
<dbReference type="EMBL" id="UINC01158797">
    <property type="protein sequence ID" value="SVD56529.1"/>
    <property type="molecule type" value="Genomic_DNA"/>
</dbReference>
<name>A0A382WCW0_9ZZZZ</name>
<sequence>MVLADGAYAEGVFRCAAKLVQADPPVQEVGTRGAVVIFARFNDELTGQNSAPSWAQGLFDLERPGSISHFYDEMSFGRLRLRGEVAPKRYAARDPARDYLAAEPGAAGDFARFNREILAQADRDIDFARYDDDGPDGVPNSGDDDGLVDGVFIVVASTPRNFLLGAATGIASLGVNYTT</sequence>
<protein>
    <submittedName>
        <fullName evidence="1">Uncharacterized protein</fullName>
    </submittedName>
</protein>
<proteinExistence type="predicted"/>
<accession>A0A382WCW0</accession>
<gene>
    <name evidence="1" type="ORF">METZ01_LOCUS409383</name>
</gene>
<dbReference type="AlphaFoldDB" id="A0A382WCW0"/>
<feature type="non-terminal residue" evidence="1">
    <location>
        <position position="179"/>
    </location>
</feature>